<dbReference type="EMBL" id="GBRH01183081">
    <property type="protein sequence ID" value="JAE14815.1"/>
    <property type="molecule type" value="Transcribed_RNA"/>
</dbReference>
<evidence type="ECO:0000313" key="1">
    <source>
        <dbReference type="EMBL" id="JAE14815.1"/>
    </source>
</evidence>
<accession>A0A0A9FPR9</accession>
<name>A0A0A9FPR9_ARUDO</name>
<organism evidence="1">
    <name type="scientific">Arundo donax</name>
    <name type="common">Giant reed</name>
    <name type="synonym">Donax arundinaceus</name>
    <dbReference type="NCBI Taxonomy" id="35708"/>
    <lineage>
        <taxon>Eukaryota</taxon>
        <taxon>Viridiplantae</taxon>
        <taxon>Streptophyta</taxon>
        <taxon>Embryophyta</taxon>
        <taxon>Tracheophyta</taxon>
        <taxon>Spermatophyta</taxon>
        <taxon>Magnoliopsida</taxon>
        <taxon>Liliopsida</taxon>
        <taxon>Poales</taxon>
        <taxon>Poaceae</taxon>
        <taxon>PACMAD clade</taxon>
        <taxon>Arundinoideae</taxon>
        <taxon>Arundineae</taxon>
        <taxon>Arundo</taxon>
    </lineage>
</organism>
<sequence>MCTYIHTYIYIYMHTFDAYTHSQAVHVVEKDMVRRIGIVR</sequence>
<proteinExistence type="predicted"/>
<protein>
    <submittedName>
        <fullName evidence="1">Uncharacterized protein</fullName>
    </submittedName>
</protein>
<reference evidence="1" key="1">
    <citation type="submission" date="2014-09" db="EMBL/GenBank/DDBJ databases">
        <authorList>
            <person name="Magalhaes I.L.F."/>
            <person name="Oliveira U."/>
            <person name="Santos F.R."/>
            <person name="Vidigal T.H.D.A."/>
            <person name="Brescovit A.D."/>
            <person name="Santos A.J."/>
        </authorList>
    </citation>
    <scope>NUCLEOTIDE SEQUENCE</scope>
    <source>
        <tissue evidence="1">Shoot tissue taken approximately 20 cm above the soil surface</tissue>
    </source>
</reference>
<reference evidence="1" key="2">
    <citation type="journal article" date="2015" name="Data Brief">
        <title>Shoot transcriptome of the giant reed, Arundo donax.</title>
        <authorList>
            <person name="Barrero R.A."/>
            <person name="Guerrero F.D."/>
            <person name="Moolhuijzen P."/>
            <person name="Goolsby J.A."/>
            <person name="Tidwell J."/>
            <person name="Bellgard S.E."/>
            <person name="Bellgard M.I."/>
        </authorList>
    </citation>
    <scope>NUCLEOTIDE SEQUENCE</scope>
    <source>
        <tissue evidence="1">Shoot tissue taken approximately 20 cm above the soil surface</tissue>
    </source>
</reference>
<dbReference type="AlphaFoldDB" id="A0A0A9FPR9"/>